<feature type="domain" description="C1q" evidence="1">
    <location>
        <begin position="93"/>
        <end position="174"/>
    </location>
</feature>
<keyword evidence="3" id="KW-1185">Reference proteome</keyword>
<protein>
    <recommendedName>
        <fullName evidence="1">C1q domain-containing protein</fullName>
    </recommendedName>
</protein>
<name>A0A8S3SY03_MYTED</name>
<comment type="caution">
    <text evidence="2">The sequence shown here is derived from an EMBL/GenBank/DDBJ whole genome shotgun (WGS) entry which is preliminary data.</text>
</comment>
<dbReference type="AlphaFoldDB" id="A0A8S3SY03"/>
<gene>
    <name evidence="2" type="ORF">MEDL_36754</name>
</gene>
<dbReference type="Proteomes" id="UP000683360">
    <property type="component" value="Unassembled WGS sequence"/>
</dbReference>
<proteinExistence type="predicted"/>
<dbReference type="Pfam" id="PF00386">
    <property type="entry name" value="C1q"/>
    <property type="match status" value="1"/>
</dbReference>
<reference evidence="2" key="1">
    <citation type="submission" date="2021-03" db="EMBL/GenBank/DDBJ databases">
        <authorList>
            <person name="Bekaert M."/>
        </authorList>
    </citation>
    <scope>NUCLEOTIDE SEQUENCE</scope>
</reference>
<evidence type="ECO:0000259" key="1">
    <source>
        <dbReference type="Pfam" id="PF00386"/>
    </source>
</evidence>
<accession>A0A8S3SY03</accession>
<evidence type="ECO:0000313" key="3">
    <source>
        <dbReference type="Proteomes" id="UP000683360"/>
    </source>
</evidence>
<dbReference type="InterPro" id="IPR001073">
    <property type="entry name" value="C1q_dom"/>
</dbReference>
<dbReference type="SUPFAM" id="SSF49842">
    <property type="entry name" value="TNF-like"/>
    <property type="match status" value="1"/>
</dbReference>
<dbReference type="Gene3D" id="2.60.120.40">
    <property type="match status" value="1"/>
</dbReference>
<evidence type="ECO:0000313" key="2">
    <source>
        <dbReference type="EMBL" id="CAG2223542.1"/>
    </source>
</evidence>
<dbReference type="OrthoDB" id="6113442at2759"/>
<organism evidence="2 3">
    <name type="scientific">Mytilus edulis</name>
    <name type="common">Blue mussel</name>
    <dbReference type="NCBI Taxonomy" id="6550"/>
    <lineage>
        <taxon>Eukaryota</taxon>
        <taxon>Metazoa</taxon>
        <taxon>Spiralia</taxon>
        <taxon>Lophotrochozoa</taxon>
        <taxon>Mollusca</taxon>
        <taxon>Bivalvia</taxon>
        <taxon>Autobranchia</taxon>
        <taxon>Pteriomorphia</taxon>
        <taxon>Mytilida</taxon>
        <taxon>Mytiloidea</taxon>
        <taxon>Mytilidae</taxon>
        <taxon>Mytilinae</taxon>
        <taxon>Mytilus</taxon>
    </lineage>
</organism>
<dbReference type="EMBL" id="CAJPWZ010001789">
    <property type="protein sequence ID" value="CAG2223542.1"/>
    <property type="molecule type" value="Genomic_DNA"/>
</dbReference>
<sequence length="183" mass="21025">MHELIEAEQKRESVLESMQFTLDQEKTRFNHSIGLILENLTIQSNMTWQEFILKQQTVVLTGCSVGSAKVSTGTLRFPDIKTSIGVSDLSSFKSTGKFTCHVPGYYYITVTTMSLKNQPRIEFMRNSTAIHWQYMTSYIKNSIYWIPGAAALALELKMNDTVWINIVYRNNIYQSCLTIFKIN</sequence>
<dbReference type="InterPro" id="IPR008983">
    <property type="entry name" value="Tumour_necrosis_fac-like_dom"/>
</dbReference>